<keyword evidence="3" id="KW-1185">Reference proteome</keyword>
<keyword evidence="2" id="KW-0540">Nuclease</keyword>
<keyword evidence="2" id="KW-0378">Hydrolase</keyword>
<dbReference type="Gene3D" id="3.90.1570.10">
    <property type="entry name" value="tt1808, chain A"/>
    <property type="match status" value="1"/>
</dbReference>
<comment type="caution">
    <text evidence="2">The sequence shown here is derived from an EMBL/GenBank/DDBJ whole genome shotgun (WGS) entry which is preliminary data.</text>
</comment>
<sequence length="189" mass="21100">MPEYLIYEIMDGKPIHYKGYREVLAGTKKVSEIIGSSTLQALIVTHLIILLGKQIDENQYTILSSEAGMHLDKRTNLAGDILIFDNATLPIDAINEFYAQVPPKIVIEVDISADSADVDTDGYIFQKTQKLLNFGVEKVIWITTVAKKVTVATPQGDWQVKDWHKDIDVLEGIQFNIGQYLAKKGSSFA</sequence>
<evidence type="ECO:0000313" key="2">
    <source>
        <dbReference type="EMBL" id="NDU96534.1"/>
    </source>
</evidence>
<dbReference type="Proteomes" id="UP000474175">
    <property type="component" value="Unassembled WGS sequence"/>
</dbReference>
<reference evidence="2 3" key="1">
    <citation type="submission" date="2020-02" db="EMBL/GenBank/DDBJ databases">
        <title>Draft genome sequence of two Spirosoma agri KCTC 52727 and Spirosoma terrae KCTC 52035.</title>
        <authorList>
            <person name="Rojas J."/>
            <person name="Ambika Manirajan B."/>
            <person name="Suarez C."/>
            <person name="Ratering S."/>
            <person name="Schnell S."/>
        </authorList>
    </citation>
    <scope>NUCLEOTIDE SEQUENCE [LARGE SCALE GENOMIC DNA]</scope>
    <source>
        <strain evidence="2 3">KCTC 52035</strain>
    </source>
</reference>
<dbReference type="AlphaFoldDB" id="A0A6L9L7I9"/>
<dbReference type="InterPro" id="IPR011335">
    <property type="entry name" value="Restrct_endonuc-II-like"/>
</dbReference>
<dbReference type="SUPFAM" id="SSF52980">
    <property type="entry name" value="Restriction endonuclease-like"/>
    <property type="match status" value="1"/>
</dbReference>
<dbReference type="InterPro" id="IPR008538">
    <property type="entry name" value="Uma2"/>
</dbReference>
<name>A0A6L9L7I9_9BACT</name>
<evidence type="ECO:0000313" key="3">
    <source>
        <dbReference type="Proteomes" id="UP000474175"/>
    </source>
</evidence>
<evidence type="ECO:0000259" key="1">
    <source>
        <dbReference type="Pfam" id="PF05685"/>
    </source>
</evidence>
<protein>
    <submittedName>
        <fullName evidence="2">Uma2 family endonuclease</fullName>
    </submittedName>
</protein>
<proteinExistence type="predicted"/>
<accession>A0A6L9L7I9</accession>
<dbReference type="EMBL" id="JAAFZH010000007">
    <property type="protein sequence ID" value="NDU96534.1"/>
    <property type="molecule type" value="Genomic_DNA"/>
</dbReference>
<gene>
    <name evidence="2" type="ORF">GK108_16755</name>
</gene>
<dbReference type="Pfam" id="PF05685">
    <property type="entry name" value="Uma2"/>
    <property type="match status" value="1"/>
</dbReference>
<keyword evidence="2" id="KW-0255">Endonuclease</keyword>
<feature type="domain" description="Putative restriction endonuclease" evidence="1">
    <location>
        <begin position="38"/>
        <end position="169"/>
    </location>
</feature>
<dbReference type="GO" id="GO:0004519">
    <property type="term" value="F:endonuclease activity"/>
    <property type="evidence" value="ECO:0007669"/>
    <property type="project" value="UniProtKB-KW"/>
</dbReference>
<organism evidence="2 3">
    <name type="scientific">Spirosoma terrae</name>
    <dbReference type="NCBI Taxonomy" id="1968276"/>
    <lineage>
        <taxon>Bacteria</taxon>
        <taxon>Pseudomonadati</taxon>
        <taxon>Bacteroidota</taxon>
        <taxon>Cytophagia</taxon>
        <taxon>Cytophagales</taxon>
        <taxon>Cytophagaceae</taxon>
        <taxon>Spirosoma</taxon>
    </lineage>
</organism>
<dbReference type="InterPro" id="IPR012296">
    <property type="entry name" value="Nuclease_put_TT1808"/>
</dbReference>